<evidence type="ECO:0000256" key="1">
    <source>
        <dbReference type="SAM" id="Phobius"/>
    </source>
</evidence>
<name>A0A067LEJ1_JATCU</name>
<proteinExistence type="predicted"/>
<evidence type="ECO:0000313" key="3">
    <source>
        <dbReference type="Proteomes" id="UP000027138"/>
    </source>
</evidence>
<dbReference type="EMBL" id="KK914298">
    <property type="protein sequence ID" value="KDP42509.1"/>
    <property type="molecule type" value="Genomic_DNA"/>
</dbReference>
<keyword evidence="1" id="KW-1133">Transmembrane helix</keyword>
<reference evidence="2 3" key="1">
    <citation type="journal article" date="2014" name="PLoS ONE">
        <title>Global Analysis of Gene Expression Profiles in Physic Nut (Jatropha curcas L.) Seedlings Exposed to Salt Stress.</title>
        <authorList>
            <person name="Zhang L."/>
            <person name="Zhang C."/>
            <person name="Wu P."/>
            <person name="Chen Y."/>
            <person name="Li M."/>
            <person name="Jiang H."/>
            <person name="Wu G."/>
        </authorList>
    </citation>
    <scope>NUCLEOTIDE SEQUENCE [LARGE SCALE GENOMIC DNA]</scope>
    <source>
        <strain evidence="3">cv. GZQX0401</strain>
        <tissue evidence="2">Young leaves</tissue>
    </source>
</reference>
<dbReference type="Proteomes" id="UP000027138">
    <property type="component" value="Unassembled WGS sequence"/>
</dbReference>
<accession>A0A067LEJ1</accession>
<keyword evidence="3" id="KW-1185">Reference proteome</keyword>
<sequence length="162" mass="18456">MIKAVKKLKKFWPRKKRRKRTYHQEPYYQPPPPPYHCCCSHSTAPVQPSAPPLPPWLDFDQTTQENISAPGAHHLPPDLVYQSQSQFPSQEIVVETNPICPTLPVETPLTYQQYIVPNPVYGVPVVGTPRKERSAGFFGCIISFGVNLVRCLFPCFLIREVN</sequence>
<dbReference type="OrthoDB" id="1433808at2759"/>
<keyword evidence="1" id="KW-0812">Transmembrane</keyword>
<dbReference type="AlphaFoldDB" id="A0A067LEJ1"/>
<keyword evidence="1" id="KW-0472">Membrane</keyword>
<evidence type="ECO:0000313" key="2">
    <source>
        <dbReference type="EMBL" id="KDP42509.1"/>
    </source>
</evidence>
<gene>
    <name evidence="2" type="ORF">JCGZ_00306</name>
</gene>
<organism evidence="2 3">
    <name type="scientific">Jatropha curcas</name>
    <name type="common">Barbados nut</name>
    <dbReference type="NCBI Taxonomy" id="180498"/>
    <lineage>
        <taxon>Eukaryota</taxon>
        <taxon>Viridiplantae</taxon>
        <taxon>Streptophyta</taxon>
        <taxon>Embryophyta</taxon>
        <taxon>Tracheophyta</taxon>
        <taxon>Spermatophyta</taxon>
        <taxon>Magnoliopsida</taxon>
        <taxon>eudicotyledons</taxon>
        <taxon>Gunneridae</taxon>
        <taxon>Pentapetalae</taxon>
        <taxon>rosids</taxon>
        <taxon>fabids</taxon>
        <taxon>Malpighiales</taxon>
        <taxon>Euphorbiaceae</taxon>
        <taxon>Crotonoideae</taxon>
        <taxon>Jatropheae</taxon>
        <taxon>Jatropha</taxon>
    </lineage>
</organism>
<feature type="transmembrane region" description="Helical" evidence="1">
    <location>
        <begin position="137"/>
        <end position="159"/>
    </location>
</feature>
<protein>
    <submittedName>
        <fullName evidence="2">Uncharacterized protein</fullName>
    </submittedName>
</protein>